<sequence>MPEFTILFEDGAVWDFPAENYFISLVPNELVCLAILGTPRTAMSMIGNYQQQNFHILYDTKRSRLGYAPTSCADV</sequence>
<proteinExistence type="predicted"/>
<gene>
    <name evidence="1" type="ORF">MLD38_019938</name>
</gene>
<dbReference type="EMBL" id="CM042885">
    <property type="protein sequence ID" value="KAI4363763.1"/>
    <property type="molecule type" value="Genomic_DNA"/>
</dbReference>
<comment type="caution">
    <text evidence="1">The sequence shown here is derived from an EMBL/GenBank/DDBJ whole genome shotgun (WGS) entry which is preliminary data.</text>
</comment>
<keyword evidence="2" id="KW-1185">Reference proteome</keyword>
<evidence type="ECO:0000313" key="2">
    <source>
        <dbReference type="Proteomes" id="UP001057402"/>
    </source>
</evidence>
<protein>
    <submittedName>
        <fullName evidence="1">Uncharacterized protein</fullName>
    </submittedName>
</protein>
<accession>A0ACB9QB44</accession>
<name>A0ACB9QB44_9MYRT</name>
<evidence type="ECO:0000313" key="1">
    <source>
        <dbReference type="EMBL" id="KAI4363763.1"/>
    </source>
</evidence>
<reference evidence="2" key="1">
    <citation type="journal article" date="2023" name="Front. Plant Sci.">
        <title>Chromosomal-level genome assembly of Melastoma candidum provides insights into trichome evolution.</title>
        <authorList>
            <person name="Zhong Y."/>
            <person name="Wu W."/>
            <person name="Sun C."/>
            <person name="Zou P."/>
            <person name="Liu Y."/>
            <person name="Dai S."/>
            <person name="Zhou R."/>
        </authorList>
    </citation>
    <scope>NUCLEOTIDE SEQUENCE [LARGE SCALE GENOMIC DNA]</scope>
</reference>
<organism evidence="1 2">
    <name type="scientific">Melastoma candidum</name>
    <dbReference type="NCBI Taxonomy" id="119954"/>
    <lineage>
        <taxon>Eukaryota</taxon>
        <taxon>Viridiplantae</taxon>
        <taxon>Streptophyta</taxon>
        <taxon>Embryophyta</taxon>
        <taxon>Tracheophyta</taxon>
        <taxon>Spermatophyta</taxon>
        <taxon>Magnoliopsida</taxon>
        <taxon>eudicotyledons</taxon>
        <taxon>Gunneridae</taxon>
        <taxon>Pentapetalae</taxon>
        <taxon>rosids</taxon>
        <taxon>malvids</taxon>
        <taxon>Myrtales</taxon>
        <taxon>Melastomataceae</taxon>
        <taxon>Melastomatoideae</taxon>
        <taxon>Melastomateae</taxon>
        <taxon>Melastoma</taxon>
    </lineage>
</organism>
<dbReference type="Proteomes" id="UP001057402">
    <property type="component" value="Chromosome 6"/>
</dbReference>